<evidence type="ECO:0000256" key="5">
    <source>
        <dbReference type="ARBA" id="ARBA00022989"/>
    </source>
</evidence>
<proteinExistence type="inferred from homology"/>
<feature type="transmembrane region" description="Helical" evidence="7">
    <location>
        <begin position="128"/>
        <end position="146"/>
    </location>
</feature>
<dbReference type="Proteomes" id="UP000185999">
    <property type="component" value="Unassembled WGS sequence"/>
</dbReference>
<feature type="transmembrane region" description="Helical" evidence="7">
    <location>
        <begin position="443"/>
        <end position="468"/>
    </location>
</feature>
<comment type="function">
    <text evidence="7">Part of the tripartite ATP-independent periplasmic (TRAP) transport system.</text>
</comment>
<dbReference type="GO" id="GO:0005886">
    <property type="term" value="C:plasma membrane"/>
    <property type="evidence" value="ECO:0007669"/>
    <property type="project" value="UniProtKB-SubCell"/>
</dbReference>
<feature type="transmembrane region" description="Helical" evidence="7">
    <location>
        <begin position="405"/>
        <end position="423"/>
    </location>
</feature>
<dbReference type="GO" id="GO:0022857">
    <property type="term" value="F:transmembrane transporter activity"/>
    <property type="evidence" value="ECO:0007669"/>
    <property type="project" value="UniProtKB-UniRule"/>
</dbReference>
<dbReference type="AlphaFoldDB" id="A0A1N7JZY7"/>
<sequence length="518" mass="55022">MSGSVYDTDGKLLNGTKRALGKVGTWVMIISTLAFALVIGVETINSLFYDSWGDDYFLFRLAGTLSDMEIGPLTYLMFGSLLVALMMGLPLAFVTGGLGVTFVYLVGDSAMLNIIPGRIFPMMTNSDLAAIPLFIFMASMLERAGLIEEMFNVVYKWMGGLNGGLATATILASTILAAMVGVIGAAVVTMGIIALPAMLKRGYDPQIALGSIMAGGTLGILIPPSILAILYAVVAQQSVGELYLGAIIPGLGLSVLYISYVLIRTKINPALGPAVPMEERISTREKLMLTKDLIAPLILVMLVLGLLFAGIATPVEAAGIGSFGAIVVAWMHGTFTIEGLKDASVQTARASAMVLWIMFGASVFVGFYILQGGQEFITQSILSTGMSAYGILVLLMVLLVVLGMFLDWVGILLLAVPIFIPIIQSLTFDGLFGLPGVDSGDVILWFGVLYLVNMQMSFLSPPFGYALFYIKGVCPPEISMGTIFKSALVFLALQALGLVLCIVFPSLVTWLPGLVYGS</sequence>
<feature type="domain" description="TRAP C4-dicarboxylate transport system permease DctM subunit" evidence="8">
    <location>
        <begin position="78"/>
        <end position="506"/>
    </location>
</feature>
<evidence type="ECO:0000256" key="7">
    <source>
        <dbReference type="RuleBase" id="RU369079"/>
    </source>
</evidence>
<evidence type="ECO:0000256" key="1">
    <source>
        <dbReference type="ARBA" id="ARBA00004429"/>
    </source>
</evidence>
<protein>
    <recommendedName>
        <fullName evidence="7">TRAP transporter large permease protein</fullName>
    </recommendedName>
</protein>
<feature type="transmembrane region" description="Helical" evidence="7">
    <location>
        <begin position="242"/>
        <end position="263"/>
    </location>
</feature>
<keyword evidence="7" id="KW-0813">Transport</keyword>
<keyword evidence="5 7" id="KW-1133">Transmembrane helix</keyword>
<dbReference type="PANTHER" id="PTHR33362:SF7">
    <property type="entry name" value="SLL1103 PROTEIN"/>
    <property type="match status" value="1"/>
</dbReference>
<comment type="similarity">
    <text evidence="7">Belongs to the TRAP transporter large permease family.</text>
</comment>
<keyword evidence="2" id="KW-1003">Cell membrane</keyword>
<dbReference type="Pfam" id="PF06808">
    <property type="entry name" value="DctM"/>
    <property type="match status" value="1"/>
</dbReference>
<evidence type="ECO:0000259" key="8">
    <source>
        <dbReference type="Pfam" id="PF06808"/>
    </source>
</evidence>
<evidence type="ECO:0000313" key="9">
    <source>
        <dbReference type="EMBL" id="SIS54899.1"/>
    </source>
</evidence>
<feature type="transmembrane region" description="Helical" evidence="7">
    <location>
        <begin position="318"/>
        <end position="340"/>
    </location>
</feature>
<feature type="transmembrane region" description="Helical" evidence="7">
    <location>
        <begin position="488"/>
        <end position="511"/>
    </location>
</feature>
<reference evidence="10" key="1">
    <citation type="submission" date="2017-01" db="EMBL/GenBank/DDBJ databases">
        <authorList>
            <person name="Varghese N."/>
            <person name="Submissions S."/>
        </authorList>
    </citation>
    <scope>NUCLEOTIDE SEQUENCE [LARGE SCALE GENOMIC DNA]</scope>
    <source>
        <strain evidence="10">DSM 22306</strain>
    </source>
</reference>
<comment type="subunit">
    <text evidence="7">The complex comprises the extracytoplasmic solute receptor protein and the two transmembrane proteins.</text>
</comment>
<dbReference type="NCBIfam" id="TIGR00786">
    <property type="entry name" value="dctM"/>
    <property type="match status" value="1"/>
</dbReference>
<dbReference type="OrthoDB" id="9796052at2"/>
<evidence type="ECO:0000256" key="6">
    <source>
        <dbReference type="ARBA" id="ARBA00023136"/>
    </source>
</evidence>
<accession>A0A1N7JZY7</accession>
<dbReference type="InterPro" id="IPR004681">
    <property type="entry name" value="TRAP_DctM"/>
</dbReference>
<dbReference type="RefSeq" id="WP_054340953.1">
    <property type="nucleotide sequence ID" value="NZ_FTOE01000002.1"/>
</dbReference>
<evidence type="ECO:0000256" key="4">
    <source>
        <dbReference type="ARBA" id="ARBA00022692"/>
    </source>
</evidence>
<feature type="transmembrane region" description="Helical" evidence="7">
    <location>
        <begin position="376"/>
        <end position="398"/>
    </location>
</feature>
<feature type="transmembrane region" description="Helical" evidence="7">
    <location>
        <begin position="293"/>
        <end position="312"/>
    </location>
</feature>
<organism evidence="9 10">
    <name type="scientific">Neptunomonas antarctica</name>
    <dbReference type="NCBI Taxonomy" id="619304"/>
    <lineage>
        <taxon>Bacteria</taxon>
        <taxon>Pseudomonadati</taxon>
        <taxon>Pseudomonadota</taxon>
        <taxon>Gammaproteobacteria</taxon>
        <taxon>Oceanospirillales</taxon>
        <taxon>Oceanospirillaceae</taxon>
        <taxon>Neptunomonas</taxon>
    </lineage>
</organism>
<evidence type="ECO:0000313" key="10">
    <source>
        <dbReference type="Proteomes" id="UP000185999"/>
    </source>
</evidence>
<feature type="transmembrane region" description="Helical" evidence="7">
    <location>
        <begin position="352"/>
        <end position="370"/>
    </location>
</feature>
<feature type="transmembrane region" description="Helical" evidence="7">
    <location>
        <begin position="166"/>
        <end position="195"/>
    </location>
</feature>
<gene>
    <name evidence="9" type="ORF">SAMN05421760_102110</name>
</gene>
<dbReference type="PANTHER" id="PTHR33362">
    <property type="entry name" value="SIALIC ACID TRAP TRANSPORTER PERMEASE PROTEIN SIAT-RELATED"/>
    <property type="match status" value="1"/>
</dbReference>
<keyword evidence="6 7" id="KW-0472">Membrane</keyword>
<keyword evidence="3 7" id="KW-0997">Cell inner membrane</keyword>
<dbReference type="EMBL" id="FTOE01000002">
    <property type="protein sequence ID" value="SIS54899.1"/>
    <property type="molecule type" value="Genomic_DNA"/>
</dbReference>
<keyword evidence="4 7" id="KW-0812">Transmembrane</keyword>
<dbReference type="STRING" id="619304.SAMN05421760_102110"/>
<feature type="transmembrane region" description="Helical" evidence="7">
    <location>
        <begin position="207"/>
        <end position="230"/>
    </location>
</feature>
<evidence type="ECO:0000256" key="3">
    <source>
        <dbReference type="ARBA" id="ARBA00022519"/>
    </source>
</evidence>
<feature type="transmembrane region" description="Helical" evidence="7">
    <location>
        <begin position="75"/>
        <end position="107"/>
    </location>
</feature>
<evidence type="ECO:0000256" key="2">
    <source>
        <dbReference type="ARBA" id="ARBA00022475"/>
    </source>
</evidence>
<comment type="subcellular location">
    <subcellularLocation>
        <location evidence="1 7">Cell inner membrane</location>
        <topology evidence="1 7">Multi-pass membrane protein</topology>
    </subcellularLocation>
</comment>
<keyword evidence="10" id="KW-1185">Reference proteome</keyword>
<feature type="transmembrane region" description="Helical" evidence="7">
    <location>
        <begin position="26"/>
        <end position="49"/>
    </location>
</feature>
<dbReference type="InterPro" id="IPR010656">
    <property type="entry name" value="DctM"/>
</dbReference>
<name>A0A1N7JZY7_9GAMM</name>